<reference evidence="6 7" key="1">
    <citation type="submission" date="2016-01" db="EMBL/GenBank/DDBJ databases">
        <title>Highly variable Streptococcus oralis are common among viridans streptococci isolated from primates.</title>
        <authorList>
            <person name="Denapaite D."/>
            <person name="Rieger M."/>
            <person name="Koendgen S."/>
            <person name="Brueckner R."/>
            <person name="Ochigava I."/>
            <person name="Kappeler P."/>
            <person name="Maetz-Rensing K."/>
            <person name="Leendertz F."/>
            <person name="Hakenbeck R."/>
        </authorList>
    </citation>
    <scope>NUCLEOTIDE SEQUENCE [LARGE SCALE GENOMIC DNA]</scope>
    <source>
        <strain evidence="6 7">DD14</strain>
    </source>
</reference>
<comment type="similarity">
    <text evidence="2">Belongs to the ribonucleoside diphosphate reductase small chain family.</text>
</comment>
<evidence type="ECO:0000256" key="5">
    <source>
        <dbReference type="ARBA" id="ARBA00047754"/>
    </source>
</evidence>
<dbReference type="InterPro" id="IPR033909">
    <property type="entry name" value="RNR_small"/>
</dbReference>
<evidence type="ECO:0000256" key="2">
    <source>
        <dbReference type="ARBA" id="ARBA00009303"/>
    </source>
</evidence>
<evidence type="ECO:0000256" key="1">
    <source>
        <dbReference type="ARBA" id="ARBA00001962"/>
    </source>
</evidence>
<dbReference type="InterPro" id="IPR000358">
    <property type="entry name" value="RNR_small_fam"/>
</dbReference>
<dbReference type="InterPro" id="IPR009078">
    <property type="entry name" value="Ferritin-like_SF"/>
</dbReference>
<dbReference type="Gene3D" id="1.10.620.20">
    <property type="entry name" value="Ribonucleotide Reductase, subunit A"/>
    <property type="match status" value="1"/>
</dbReference>
<dbReference type="PANTHER" id="PTHR23409">
    <property type="entry name" value="RIBONUCLEOSIDE-DIPHOSPHATE REDUCTASE SMALL CHAIN"/>
    <property type="match status" value="1"/>
</dbReference>
<comment type="caution">
    <text evidence="6">The sequence shown here is derived from an EMBL/GenBank/DDBJ whole genome shotgun (WGS) entry which is preliminary data.</text>
</comment>
<evidence type="ECO:0000313" key="7">
    <source>
        <dbReference type="Proteomes" id="UP000070497"/>
    </source>
</evidence>
<dbReference type="EMBL" id="LQRI01000154">
    <property type="protein sequence ID" value="KXT81797.1"/>
    <property type="molecule type" value="Genomic_DNA"/>
</dbReference>
<comment type="catalytic activity">
    <reaction evidence="5">
        <text>a 2'-deoxyribonucleoside 5'-diphosphate + [thioredoxin]-disulfide + H2O = a ribonucleoside 5'-diphosphate + [thioredoxin]-dithiol</text>
        <dbReference type="Rhea" id="RHEA:23252"/>
        <dbReference type="Rhea" id="RHEA-COMP:10698"/>
        <dbReference type="Rhea" id="RHEA-COMP:10700"/>
        <dbReference type="ChEBI" id="CHEBI:15377"/>
        <dbReference type="ChEBI" id="CHEBI:29950"/>
        <dbReference type="ChEBI" id="CHEBI:50058"/>
        <dbReference type="ChEBI" id="CHEBI:57930"/>
        <dbReference type="ChEBI" id="CHEBI:73316"/>
        <dbReference type="EC" id="1.17.4.1"/>
    </reaction>
</comment>
<dbReference type="CDD" id="cd01049">
    <property type="entry name" value="RNRR2"/>
    <property type="match status" value="1"/>
</dbReference>
<organism evidence="6 7">
    <name type="scientific">Streptococcus oralis</name>
    <dbReference type="NCBI Taxonomy" id="1303"/>
    <lineage>
        <taxon>Bacteria</taxon>
        <taxon>Bacillati</taxon>
        <taxon>Bacillota</taxon>
        <taxon>Bacilli</taxon>
        <taxon>Lactobacillales</taxon>
        <taxon>Streptococcaceae</taxon>
        <taxon>Streptococcus</taxon>
    </lineage>
</organism>
<protein>
    <recommendedName>
        <fullName evidence="4">ribonucleoside-diphosphate reductase</fullName>
        <ecNumber evidence="4">1.17.4.1</ecNumber>
    </recommendedName>
</protein>
<sequence length="315" mass="37326">MSKKFLYYKAINWNEIEDELDNATWERATSLFWLDNRIPIENDKPAFNRLSAEEKQELNRSLIFLANLSTYQSLEAEEFIRHSERSQQEVAIVNNLQFTEMVNTKAYNTILYSLNEDEQEVASLFEWVDQHKLVVERLERVDTVYHSKNAIQKRFMATCVEGIMTYSQLAFLMRLWTQKGFTNLGEMVKMILLNESLHCDYLIHKVNLLLARMDRADQISFQTWAVEMIDRILETEGKIICELYVNADIQKLAQNLVQREANRLLESIGVEERYPVDREILSTLDRVLNRLRKHELLGQMSIHRIEESRDDDYNF</sequence>
<dbReference type="Pfam" id="PF00268">
    <property type="entry name" value="Ribonuc_red_sm"/>
    <property type="match status" value="1"/>
</dbReference>
<dbReference type="RefSeq" id="WP_061419185.1">
    <property type="nucleotide sequence ID" value="NZ_KQ969337.1"/>
</dbReference>
<comment type="subunit">
    <text evidence="3">Tetramer of two alpha and two beta subunits.</text>
</comment>
<keyword evidence="6" id="KW-0560">Oxidoreductase</keyword>
<comment type="cofactor">
    <cofactor evidence="1">
        <name>Fe cation</name>
        <dbReference type="ChEBI" id="CHEBI:24875"/>
    </cofactor>
</comment>
<dbReference type="SUPFAM" id="SSF47240">
    <property type="entry name" value="Ferritin-like"/>
    <property type="match status" value="1"/>
</dbReference>
<evidence type="ECO:0000313" key="6">
    <source>
        <dbReference type="EMBL" id="KXT81797.1"/>
    </source>
</evidence>
<evidence type="ECO:0000256" key="3">
    <source>
        <dbReference type="ARBA" id="ARBA00011209"/>
    </source>
</evidence>
<proteinExistence type="inferred from homology"/>
<dbReference type="AlphaFoldDB" id="A0A139P0T2"/>
<dbReference type="InterPro" id="IPR012348">
    <property type="entry name" value="RNR-like"/>
</dbReference>
<dbReference type="GO" id="GO:0004748">
    <property type="term" value="F:ribonucleoside-diphosphate reductase activity, thioredoxin disulfide as acceptor"/>
    <property type="evidence" value="ECO:0007669"/>
    <property type="project" value="UniProtKB-EC"/>
</dbReference>
<name>A0A139P0T2_STROR</name>
<evidence type="ECO:0000256" key="4">
    <source>
        <dbReference type="ARBA" id="ARBA00012274"/>
    </source>
</evidence>
<accession>A0A139P0T2</accession>
<dbReference type="GO" id="GO:0009263">
    <property type="term" value="P:deoxyribonucleotide biosynthetic process"/>
    <property type="evidence" value="ECO:0007669"/>
    <property type="project" value="InterPro"/>
</dbReference>
<dbReference type="UniPathway" id="UPA00326"/>
<dbReference type="Proteomes" id="UP000070497">
    <property type="component" value="Unassembled WGS sequence"/>
</dbReference>
<gene>
    <name evidence="6" type="ORF">SORDD14_01114</name>
</gene>
<dbReference type="PANTHER" id="PTHR23409:SF18">
    <property type="entry name" value="RIBONUCLEOSIDE-DIPHOSPHATE REDUCTASE SUBUNIT M2"/>
    <property type="match status" value="1"/>
</dbReference>
<dbReference type="PATRIC" id="fig|1303.77.peg.1251"/>
<dbReference type="EC" id="1.17.4.1" evidence="4"/>